<reference evidence="1" key="1">
    <citation type="submission" date="2020-04" db="EMBL/GenBank/DDBJ databases">
        <title>Analysis of mating type loci in Filobasidium floriforme.</title>
        <authorList>
            <person name="Nowrousian M."/>
        </authorList>
    </citation>
    <scope>NUCLEOTIDE SEQUENCE</scope>
    <source>
        <strain evidence="1">CBS 6242</strain>
    </source>
</reference>
<dbReference type="AlphaFoldDB" id="A0A8K0JDX1"/>
<accession>A0A8K0JDX1</accession>
<dbReference type="Proteomes" id="UP000812966">
    <property type="component" value="Unassembled WGS sequence"/>
</dbReference>
<evidence type="ECO:0000313" key="1">
    <source>
        <dbReference type="EMBL" id="KAG7527449.1"/>
    </source>
</evidence>
<comment type="caution">
    <text evidence="1">The sequence shown here is derived from an EMBL/GenBank/DDBJ whole genome shotgun (WGS) entry which is preliminary data.</text>
</comment>
<sequence length="185" mass="19497">MMDPMMMSGGYGGMGMMGGYGGGYPSYQLGGGAYDLKDDDFDAHRREHHIHMSGLDGYSGQYGGGMYGGMGGMMPGYGGGMMPGMGYGGMMPGMGYGGMMPYGGVSSRPLTTPRLHSNIAAEANACEMSCLSPLFVRRCRVFTAEIERSGQSSLDICNFRRGCGSDRDSLTPTNPLVTVSATNSF</sequence>
<organism evidence="1 2">
    <name type="scientific">Filobasidium floriforme</name>
    <dbReference type="NCBI Taxonomy" id="5210"/>
    <lineage>
        <taxon>Eukaryota</taxon>
        <taxon>Fungi</taxon>
        <taxon>Dikarya</taxon>
        <taxon>Basidiomycota</taxon>
        <taxon>Agaricomycotina</taxon>
        <taxon>Tremellomycetes</taxon>
        <taxon>Filobasidiales</taxon>
        <taxon>Filobasidiaceae</taxon>
        <taxon>Filobasidium</taxon>
    </lineage>
</organism>
<proteinExistence type="predicted"/>
<keyword evidence="2" id="KW-1185">Reference proteome</keyword>
<protein>
    <submittedName>
        <fullName evidence="1">Uncharacterized protein</fullName>
    </submittedName>
</protein>
<name>A0A8K0JDX1_9TREE</name>
<dbReference type="EMBL" id="JABELV010000286">
    <property type="protein sequence ID" value="KAG7527449.1"/>
    <property type="molecule type" value="Genomic_DNA"/>
</dbReference>
<evidence type="ECO:0000313" key="2">
    <source>
        <dbReference type="Proteomes" id="UP000812966"/>
    </source>
</evidence>
<gene>
    <name evidence="1" type="ORF">FFLO_06918</name>
</gene>